<name>A0ABQ6NSF2_9BACL</name>
<dbReference type="PANTHER" id="PTHR21198">
    <property type="entry name" value="GLUTAMATE RACEMASE"/>
    <property type="match status" value="1"/>
</dbReference>
<dbReference type="InterPro" id="IPR015942">
    <property type="entry name" value="Asp/Glu/hydantoin_racemase"/>
</dbReference>
<comment type="caution">
    <text evidence="3">The sequence shown here is derived from an EMBL/GenBank/DDBJ whole genome shotgun (WGS) entry which is preliminary data.</text>
</comment>
<reference evidence="3 4" key="1">
    <citation type="submission" date="2023-05" db="EMBL/GenBank/DDBJ databases">
        <title>Draft genome of Paenibacillus sp. CCS26.</title>
        <authorList>
            <person name="Akita H."/>
            <person name="Shinto Y."/>
            <person name="Kimura Z."/>
        </authorList>
    </citation>
    <scope>NUCLEOTIDE SEQUENCE [LARGE SCALE GENOMIC DNA]</scope>
    <source>
        <strain evidence="3 4">CCS26</strain>
    </source>
</reference>
<keyword evidence="2" id="KW-0413">Isomerase</keyword>
<dbReference type="EMBL" id="BTCL01000020">
    <property type="protein sequence ID" value="GMK47470.1"/>
    <property type="molecule type" value="Genomic_DNA"/>
</dbReference>
<dbReference type="Gene3D" id="3.40.50.1860">
    <property type="match status" value="2"/>
</dbReference>
<dbReference type="PROSITE" id="PS00923">
    <property type="entry name" value="ASP_GLU_RACEMASE_1"/>
    <property type="match status" value="1"/>
</dbReference>
<keyword evidence="4" id="KW-1185">Reference proteome</keyword>
<evidence type="ECO:0000313" key="3">
    <source>
        <dbReference type="EMBL" id="GMK47470.1"/>
    </source>
</evidence>
<dbReference type="Pfam" id="PF01177">
    <property type="entry name" value="Asp_Glu_race"/>
    <property type="match status" value="1"/>
</dbReference>
<evidence type="ECO:0000256" key="1">
    <source>
        <dbReference type="ARBA" id="ARBA00007847"/>
    </source>
</evidence>
<dbReference type="InterPro" id="IPR004380">
    <property type="entry name" value="Asp_race"/>
</dbReference>
<dbReference type="InterPro" id="IPR018187">
    <property type="entry name" value="Asp/Glu_racemase_AS_1"/>
</dbReference>
<gene>
    <name evidence="3" type="primary">racD_2</name>
    <name evidence="3" type="ORF">PghCCS26_46000</name>
</gene>
<proteinExistence type="inferred from homology"/>
<dbReference type="SUPFAM" id="SSF53681">
    <property type="entry name" value="Aspartate/glutamate racemase"/>
    <property type="match status" value="2"/>
</dbReference>
<accession>A0ABQ6NSF2</accession>
<dbReference type="RefSeq" id="WP_317981427.1">
    <property type="nucleotide sequence ID" value="NZ_BTCL01000020.1"/>
</dbReference>
<organism evidence="3 4">
    <name type="scientific">Paenibacillus glycanilyticus</name>
    <dbReference type="NCBI Taxonomy" id="126569"/>
    <lineage>
        <taxon>Bacteria</taxon>
        <taxon>Bacillati</taxon>
        <taxon>Bacillota</taxon>
        <taxon>Bacilli</taxon>
        <taxon>Bacillales</taxon>
        <taxon>Paenibacillaceae</taxon>
        <taxon>Paenibacillus</taxon>
    </lineage>
</organism>
<dbReference type="NCBIfam" id="TIGR00035">
    <property type="entry name" value="asp_race"/>
    <property type="match status" value="1"/>
</dbReference>
<comment type="similarity">
    <text evidence="1">Belongs to the aspartate/glutamate racemases family.</text>
</comment>
<sequence length="243" mass="27363">MEKGSLGVIGGMGPKATSVFFDRVIEKTDAEIDQNHIDMVIVNHASLPDRTDVLQSNRIKERLFLDAVSKDLVLLQNAGVSNIAVPCNTAHYFYNEMQKITSVPIINMVNETIKVVANKYGPGSRVGVLATNGTINNGIYRNECEALELEFYKPNENIQQRIMEMIYKIKKNQYVDTFELEDIIEELQKKCCHCVIIACTELSCIPLSSEIRRYCVDAMDVLVEQSILRSGKRVIHSDFAKGK</sequence>
<dbReference type="PANTHER" id="PTHR21198:SF7">
    <property type="entry name" value="ASPARTATE-GLUTAMATE RACEMASE FAMILY"/>
    <property type="match status" value="1"/>
</dbReference>
<dbReference type="Proteomes" id="UP001285921">
    <property type="component" value="Unassembled WGS sequence"/>
</dbReference>
<evidence type="ECO:0000256" key="2">
    <source>
        <dbReference type="ARBA" id="ARBA00023235"/>
    </source>
</evidence>
<evidence type="ECO:0000313" key="4">
    <source>
        <dbReference type="Proteomes" id="UP001285921"/>
    </source>
</evidence>
<protein>
    <submittedName>
        <fullName evidence="3">Aspartate racemase</fullName>
    </submittedName>
</protein>
<dbReference type="InterPro" id="IPR001920">
    <property type="entry name" value="Asp/Glu_race"/>
</dbReference>